<comment type="caution">
    <text evidence="2">The sequence shown here is derived from an EMBL/GenBank/DDBJ whole genome shotgun (WGS) entry which is preliminary data.</text>
</comment>
<dbReference type="Proteomes" id="UP001519064">
    <property type="component" value="Unassembled WGS sequence"/>
</dbReference>
<evidence type="ECO:0000256" key="1">
    <source>
        <dbReference type="SAM" id="MobiDB-lite"/>
    </source>
</evidence>
<dbReference type="EMBL" id="JADKMA010000235">
    <property type="protein sequence ID" value="MBO8195962.1"/>
    <property type="molecule type" value="Genomic_DNA"/>
</dbReference>
<name>A0ABS3XKN0_9ACTN</name>
<keyword evidence="3" id="KW-1185">Reference proteome</keyword>
<feature type="compositionally biased region" description="Basic and acidic residues" evidence="1">
    <location>
        <begin position="1"/>
        <end position="16"/>
    </location>
</feature>
<accession>A0ABS3XKN0</accession>
<feature type="region of interest" description="Disordered" evidence="1">
    <location>
        <begin position="88"/>
        <end position="118"/>
    </location>
</feature>
<evidence type="ECO:0000313" key="2">
    <source>
        <dbReference type="EMBL" id="MBO8195962.1"/>
    </source>
</evidence>
<gene>
    <name evidence="2" type="ORF">ITI46_30590</name>
</gene>
<feature type="compositionally biased region" description="Pro residues" evidence="1">
    <location>
        <begin position="104"/>
        <end position="118"/>
    </location>
</feature>
<feature type="non-terminal residue" evidence="2">
    <location>
        <position position="118"/>
    </location>
</feature>
<protein>
    <recommendedName>
        <fullName evidence="4">PDZ domain-containing protein</fullName>
    </recommendedName>
</protein>
<feature type="region of interest" description="Disordered" evidence="1">
    <location>
        <begin position="1"/>
        <end position="21"/>
    </location>
</feature>
<sequence>MLYEQVRQEQARHDDGPEQGPFRFEVLISSNGSAALNGARLSAAEGQEIHVAILDEVHRAARARGEPVEVTILDLRENGYATHIRVAPDGSSQLIEPGTEPAATPTPSPPEPVTQPPA</sequence>
<proteinExistence type="predicted"/>
<evidence type="ECO:0008006" key="4">
    <source>
        <dbReference type="Google" id="ProtNLM"/>
    </source>
</evidence>
<organism evidence="2 3">
    <name type="scientific">Streptomyces oryzae</name>
    <dbReference type="NCBI Taxonomy" id="1434886"/>
    <lineage>
        <taxon>Bacteria</taxon>
        <taxon>Bacillati</taxon>
        <taxon>Actinomycetota</taxon>
        <taxon>Actinomycetes</taxon>
        <taxon>Kitasatosporales</taxon>
        <taxon>Streptomycetaceae</taxon>
        <taxon>Streptomyces</taxon>
    </lineage>
</organism>
<reference evidence="2 3" key="1">
    <citation type="submission" date="2020-11" db="EMBL/GenBank/DDBJ databases">
        <title>Streptomyces spirodelae sp. nov., isolated from duckweed.</title>
        <authorList>
            <person name="Saimee Y."/>
            <person name="Duangmal K."/>
        </authorList>
    </citation>
    <scope>NUCLEOTIDE SEQUENCE [LARGE SCALE GENOMIC DNA]</scope>
    <source>
        <strain evidence="2 3">S16-07</strain>
    </source>
</reference>
<evidence type="ECO:0000313" key="3">
    <source>
        <dbReference type="Proteomes" id="UP001519064"/>
    </source>
</evidence>